<comment type="caution">
    <text evidence="1">The sequence shown here is derived from an EMBL/GenBank/DDBJ whole genome shotgun (WGS) entry which is preliminary data.</text>
</comment>
<protein>
    <submittedName>
        <fullName evidence="1">Uncharacterized protein</fullName>
    </submittedName>
</protein>
<dbReference type="EMBL" id="JXLB01000022">
    <property type="protein sequence ID" value="OJG78855.1"/>
    <property type="molecule type" value="Genomic_DNA"/>
</dbReference>
<dbReference type="STRING" id="150033.RV14_GL001116"/>
<evidence type="ECO:0000313" key="1">
    <source>
        <dbReference type="EMBL" id="OJG78855.1"/>
    </source>
</evidence>
<dbReference type="AlphaFoldDB" id="A0A1L8WCW2"/>
<sequence length="92" mass="10934">MKIAQMIAVATPLKIYFSDVKKMAFVIYVHTKRDRLAVTKINTNHIEYFLKKIDLREFTGYHRAYVEKMIGYVTEHIGQDPQVFRTTKNVFY</sequence>
<dbReference type="Proteomes" id="UP000182152">
    <property type="component" value="Unassembled WGS sequence"/>
</dbReference>
<accession>A0A1L8WCW2</accession>
<gene>
    <name evidence="1" type="ORF">RV14_GL001116</name>
</gene>
<dbReference type="RefSeq" id="WP_245785492.1">
    <property type="nucleotide sequence ID" value="NZ_JXLB01000022.1"/>
</dbReference>
<keyword evidence="2" id="KW-1185">Reference proteome</keyword>
<organism evidence="1 2">
    <name type="scientific">Enterococcus ratti</name>
    <dbReference type="NCBI Taxonomy" id="150033"/>
    <lineage>
        <taxon>Bacteria</taxon>
        <taxon>Bacillati</taxon>
        <taxon>Bacillota</taxon>
        <taxon>Bacilli</taxon>
        <taxon>Lactobacillales</taxon>
        <taxon>Enterococcaceae</taxon>
        <taxon>Enterococcus</taxon>
    </lineage>
</organism>
<reference evidence="1 2" key="1">
    <citation type="submission" date="2014-12" db="EMBL/GenBank/DDBJ databases">
        <title>Draft genome sequences of 29 type strains of Enterococci.</title>
        <authorList>
            <person name="Zhong Z."/>
            <person name="Sun Z."/>
            <person name="Liu W."/>
            <person name="Zhang W."/>
            <person name="Zhang H."/>
        </authorList>
    </citation>
    <scope>NUCLEOTIDE SEQUENCE [LARGE SCALE GENOMIC DNA]</scope>
    <source>
        <strain evidence="1 2">DSM 15687</strain>
    </source>
</reference>
<name>A0A1L8WCW2_9ENTE</name>
<evidence type="ECO:0000313" key="2">
    <source>
        <dbReference type="Proteomes" id="UP000182152"/>
    </source>
</evidence>
<proteinExistence type="predicted"/>